<dbReference type="Pfam" id="PF01965">
    <property type="entry name" value="DJ-1_PfpI"/>
    <property type="match status" value="1"/>
</dbReference>
<name>A0ABW9MV74_9FIRM</name>
<dbReference type="PANTHER" id="PTHR48094:SF12">
    <property type="entry name" value="PARKINSON DISEASE PROTEIN 7 HOMOLOG"/>
    <property type="match status" value="1"/>
</dbReference>
<dbReference type="RefSeq" id="WP_410032526.1">
    <property type="nucleotide sequence ID" value="NZ_JBGMEH010000002.1"/>
</dbReference>
<keyword evidence="4" id="KW-1185">Reference proteome</keyword>
<gene>
    <name evidence="3" type="ORF">ACCQ40_02755</name>
</gene>
<dbReference type="EMBL" id="JBGMEH010000002">
    <property type="protein sequence ID" value="MFO3715708.1"/>
    <property type="molecule type" value="Genomic_DNA"/>
</dbReference>
<dbReference type="NCBIfam" id="TIGR01383">
    <property type="entry name" value="not_thiJ"/>
    <property type="match status" value="1"/>
</dbReference>
<protein>
    <submittedName>
        <fullName evidence="3">DJ-1 family glyoxalase III</fullName>
    </submittedName>
</protein>
<dbReference type="Gene3D" id="3.40.50.880">
    <property type="match status" value="1"/>
</dbReference>
<comment type="caution">
    <text evidence="3">The sequence shown here is derived from an EMBL/GenBank/DDBJ whole genome shotgun (WGS) entry which is preliminary data.</text>
</comment>
<dbReference type="InterPro" id="IPR006286">
    <property type="entry name" value="C56_PfpI-like"/>
</dbReference>
<accession>A0ABW9MV74</accession>
<dbReference type="InterPro" id="IPR050325">
    <property type="entry name" value="Prot/Nucl_acid_deglycase"/>
</dbReference>
<dbReference type="PANTHER" id="PTHR48094">
    <property type="entry name" value="PROTEIN/NUCLEIC ACID DEGLYCASE DJ-1-RELATED"/>
    <property type="match status" value="1"/>
</dbReference>
<comment type="similarity">
    <text evidence="1">Belongs to the peptidase C56 family.</text>
</comment>
<dbReference type="InterPro" id="IPR029062">
    <property type="entry name" value="Class_I_gatase-like"/>
</dbReference>
<reference evidence="3 4" key="1">
    <citation type="journal article" date="2025" name="Anaerobe">
        <title>Description of Anaerococcus kampingiae sp. nov., Anaerococcus groningensis sp. nov., Anaerococcus martiniensis sp. nov., and Anaerococcus cruorum sp. nov., isolated from human clinical specimens.</title>
        <authorList>
            <person name="Boiten K.E."/>
            <person name="Meijer J."/>
            <person name="van Wezel E.M."/>
            <person name="Veloo A.C.M."/>
        </authorList>
    </citation>
    <scope>NUCLEOTIDE SEQUENCE [LARGE SCALE GENOMIC DNA]</scope>
    <source>
        <strain evidence="3 4">ENR1039</strain>
    </source>
</reference>
<organism evidence="3 4">
    <name type="scientific">Anaerococcus cruorum</name>
    <dbReference type="NCBI Taxonomy" id="3115617"/>
    <lineage>
        <taxon>Bacteria</taxon>
        <taxon>Bacillati</taxon>
        <taxon>Bacillota</taxon>
        <taxon>Tissierellia</taxon>
        <taxon>Tissierellales</taxon>
        <taxon>Peptoniphilaceae</taxon>
        <taxon>Anaerococcus</taxon>
    </lineage>
</organism>
<dbReference type="InterPro" id="IPR006287">
    <property type="entry name" value="DJ-1"/>
</dbReference>
<dbReference type="CDD" id="cd03135">
    <property type="entry name" value="GATase1_DJ-1"/>
    <property type="match status" value="1"/>
</dbReference>
<evidence type="ECO:0000313" key="4">
    <source>
        <dbReference type="Proteomes" id="UP001638015"/>
    </source>
</evidence>
<evidence type="ECO:0000313" key="3">
    <source>
        <dbReference type="EMBL" id="MFO3715708.1"/>
    </source>
</evidence>
<dbReference type="PROSITE" id="PS51276">
    <property type="entry name" value="PEPTIDASE_C56_PFPI"/>
    <property type="match status" value="1"/>
</dbReference>
<dbReference type="SUPFAM" id="SSF52317">
    <property type="entry name" value="Class I glutamine amidotransferase-like"/>
    <property type="match status" value="1"/>
</dbReference>
<proteinExistence type="inferred from homology"/>
<feature type="domain" description="DJ-1/PfpI" evidence="2">
    <location>
        <begin position="1"/>
        <end position="165"/>
    </location>
</feature>
<evidence type="ECO:0000256" key="1">
    <source>
        <dbReference type="ARBA" id="ARBA00008542"/>
    </source>
</evidence>
<evidence type="ECO:0000259" key="2">
    <source>
        <dbReference type="Pfam" id="PF01965"/>
    </source>
</evidence>
<dbReference type="InterPro" id="IPR002818">
    <property type="entry name" value="DJ-1/PfpI"/>
</dbReference>
<sequence>MKILVFLANGCEDVEAITVIDYLRRVDVEVTTVSIHDTNDITTKSNITLTADKNLNDIDPHNYDGLYIPGGTKGAEALRDDDRVIDIVKTFNDEEKLIAAICAGPIVLNKAGVLADKRATSFPDLKDEIDNVLEYVDDQMVVTDGNITTSRGAAVTVYLAMRLVEIIKGAETVEELKHGTQQECVENYYGISYDYLSNDGE</sequence>
<dbReference type="Proteomes" id="UP001638015">
    <property type="component" value="Unassembled WGS sequence"/>
</dbReference>